<accession>A0AA36MHN8</accession>
<gene>
    <name evidence="1" type="ORF">EVOR1521_LOCUS2076</name>
</gene>
<protein>
    <submittedName>
        <fullName evidence="1">Uncharacterized protein</fullName>
    </submittedName>
</protein>
<dbReference type="EMBL" id="CAUJNA010000102">
    <property type="protein sequence ID" value="CAJ1371866.1"/>
    <property type="molecule type" value="Genomic_DNA"/>
</dbReference>
<dbReference type="AlphaFoldDB" id="A0AA36MHN8"/>
<evidence type="ECO:0000313" key="2">
    <source>
        <dbReference type="Proteomes" id="UP001178507"/>
    </source>
</evidence>
<comment type="caution">
    <text evidence="1">The sequence shown here is derived from an EMBL/GenBank/DDBJ whole genome shotgun (WGS) entry which is preliminary data.</text>
</comment>
<dbReference type="Proteomes" id="UP001178507">
    <property type="component" value="Unassembled WGS sequence"/>
</dbReference>
<proteinExistence type="predicted"/>
<reference evidence="1" key="1">
    <citation type="submission" date="2023-08" db="EMBL/GenBank/DDBJ databases">
        <authorList>
            <person name="Chen Y."/>
            <person name="Shah S."/>
            <person name="Dougan E. K."/>
            <person name="Thang M."/>
            <person name="Chan C."/>
        </authorList>
    </citation>
    <scope>NUCLEOTIDE SEQUENCE</scope>
</reference>
<sequence length="70" mass="7905">MAFVWQEPRLQSTGVVITHVLSLRTKTARIASRQDEAEAKRLLQLCLEVTDPTLQQLKQICKAGKTKDRG</sequence>
<keyword evidence="2" id="KW-1185">Reference proteome</keyword>
<name>A0AA36MHN8_9DINO</name>
<evidence type="ECO:0000313" key="1">
    <source>
        <dbReference type="EMBL" id="CAJ1371866.1"/>
    </source>
</evidence>
<organism evidence="1 2">
    <name type="scientific">Effrenium voratum</name>
    <dbReference type="NCBI Taxonomy" id="2562239"/>
    <lineage>
        <taxon>Eukaryota</taxon>
        <taxon>Sar</taxon>
        <taxon>Alveolata</taxon>
        <taxon>Dinophyceae</taxon>
        <taxon>Suessiales</taxon>
        <taxon>Symbiodiniaceae</taxon>
        <taxon>Effrenium</taxon>
    </lineage>
</organism>